<accession>A0A0B2JXI2</accession>
<evidence type="ECO:0000259" key="1">
    <source>
        <dbReference type="Pfam" id="PF01408"/>
    </source>
</evidence>
<dbReference type="InterPro" id="IPR000683">
    <property type="entry name" value="Gfo/Idh/MocA-like_OxRdtase_N"/>
</dbReference>
<dbReference type="RefSeq" id="WP_039210424.1">
    <property type="nucleotide sequence ID" value="NZ_JSCE01000199.1"/>
</dbReference>
<dbReference type="InterPro" id="IPR051450">
    <property type="entry name" value="Gfo/Idh/MocA_Oxidoreductases"/>
</dbReference>
<evidence type="ECO:0000313" key="2">
    <source>
        <dbReference type="EMBL" id="KHM51418.1"/>
    </source>
</evidence>
<feature type="domain" description="Gfo/Idh/MocA-like oxidoreductase N-terminal" evidence="1">
    <location>
        <begin position="1"/>
        <end position="113"/>
    </location>
</feature>
<dbReference type="Gene3D" id="3.40.50.720">
    <property type="entry name" value="NAD(P)-binding Rossmann-like Domain"/>
    <property type="match status" value="1"/>
</dbReference>
<organism evidence="2 3">
    <name type="scientific">Anaerovibrio lipolyticus</name>
    <dbReference type="NCBI Taxonomy" id="82374"/>
    <lineage>
        <taxon>Bacteria</taxon>
        <taxon>Bacillati</taxon>
        <taxon>Bacillota</taxon>
        <taxon>Negativicutes</taxon>
        <taxon>Selenomonadales</taxon>
        <taxon>Selenomonadaceae</taxon>
        <taxon>Anaerovibrio</taxon>
    </lineage>
</organism>
<dbReference type="SUPFAM" id="SSF51735">
    <property type="entry name" value="NAD(P)-binding Rossmann-fold domains"/>
    <property type="match status" value="1"/>
</dbReference>
<name>A0A0B2JXI2_9FIRM</name>
<keyword evidence="3" id="KW-1185">Reference proteome</keyword>
<protein>
    <submittedName>
        <fullName evidence="2">Oxidoreductase</fullName>
    </submittedName>
</protein>
<gene>
    <name evidence="2" type="ORF">NZ47_10700</name>
</gene>
<dbReference type="AlphaFoldDB" id="A0A0B2JXI2"/>
<comment type="caution">
    <text evidence="2">The sequence shown here is derived from an EMBL/GenBank/DDBJ whole genome shotgun (WGS) entry which is preliminary data.</text>
</comment>
<dbReference type="PANTHER" id="PTHR43377">
    <property type="entry name" value="BILIVERDIN REDUCTASE A"/>
    <property type="match status" value="1"/>
</dbReference>
<dbReference type="PANTHER" id="PTHR43377:SF1">
    <property type="entry name" value="BILIVERDIN REDUCTASE A"/>
    <property type="match status" value="1"/>
</dbReference>
<reference evidence="2 3" key="1">
    <citation type="journal article" date="2013" name="PLoS ONE">
        <title>Identification and characterization of three novel lipases belonging to families II and V from Anaerovibrio lipolyticus 5ST.</title>
        <authorList>
            <person name="Prive F."/>
            <person name="Kaderbhai N.N."/>
            <person name="Girdwood S."/>
            <person name="Worgan H.J."/>
            <person name="Pinloche E."/>
            <person name="Scollan N.D."/>
            <person name="Huws S.A."/>
            <person name="Newbold C.J."/>
        </authorList>
    </citation>
    <scope>NUCLEOTIDE SEQUENCE [LARGE SCALE GENOMIC DNA]</scope>
    <source>
        <strain evidence="2 3">5S</strain>
    </source>
</reference>
<dbReference type="InterPro" id="IPR036291">
    <property type="entry name" value="NAD(P)-bd_dom_sf"/>
</dbReference>
<dbReference type="EMBL" id="JSCE01000199">
    <property type="protein sequence ID" value="KHM51418.1"/>
    <property type="molecule type" value="Genomic_DNA"/>
</dbReference>
<evidence type="ECO:0000313" key="3">
    <source>
        <dbReference type="Proteomes" id="UP000030993"/>
    </source>
</evidence>
<dbReference type="Pfam" id="PF01408">
    <property type="entry name" value="GFO_IDH_MocA"/>
    <property type="match status" value="1"/>
</dbReference>
<sequence>MKIVVIGLGSMGRRRVRLLKQISVDFEIVGVDSNPDRQKQAEDELGIITQSDLENTLVNMKPECAVISTSPLSHASIIEICLKHGCHVFTELNLVNDKYDENILLAKEQKKTLFLSSTFLYRDEIKYVAKKVANNDSALNYNYHVGQYLPDWHPWESIQNYFVGDKRTNGCRELFAIELPWIIKTFGEIKSYKVFSNRNSQLPIEYDDNYLLLIEHKNGNKGVLCVDVVSRKAVRNLEIYGENLYLTWDGTPLGLKEYDYENKAEKNINLYASIDKQESYASFVIENAYRNELETFINVVNGTGCAEYTFEEDKKVLAMIDDIEAGNNK</sequence>
<dbReference type="Gene3D" id="3.30.360.10">
    <property type="entry name" value="Dihydrodipicolinate Reductase, domain 2"/>
    <property type="match status" value="1"/>
</dbReference>
<dbReference type="SUPFAM" id="SSF55347">
    <property type="entry name" value="Glyceraldehyde-3-phosphate dehydrogenase-like, C-terminal domain"/>
    <property type="match status" value="1"/>
</dbReference>
<dbReference type="GO" id="GO:0000166">
    <property type="term" value="F:nucleotide binding"/>
    <property type="evidence" value="ECO:0007669"/>
    <property type="project" value="InterPro"/>
</dbReference>
<dbReference type="Proteomes" id="UP000030993">
    <property type="component" value="Unassembled WGS sequence"/>
</dbReference>
<proteinExistence type="predicted"/>
<dbReference type="STRING" id="82374.NZ47_10700"/>